<organism evidence="1 2">
    <name type="scientific">Gossypium tomentosum</name>
    <name type="common">Hawaiian cotton</name>
    <name type="synonym">Gossypium sandvicense</name>
    <dbReference type="NCBI Taxonomy" id="34277"/>
    <lineage>
        <taxon>Eukaryota</taxon>
        <taxon>Viridiplantae</taxon>
        <taxon>Streptophyta</taxon>
        <taxon>Embryophyta</taxon>
        <taxon>Tracheophyta</taxon>
        <taxon>Spermatophyta</taxon>
        <taxon>Magnoliopsida</taxon>
        <taxon>eudicotyledons</taxon>
        <taxon>Gunneridae</taxon>
        <taxon>Pentapetalae</taxon>
        <taxon>rosids</taxon>
        <taxon>malvids</taxon>
        <taxon>Malvales</taxon>
        <taxon>Malvaceae</taxon>
        <taxon>Malvoideae</taxon>
        <taxon>Gossypium</taxon>
    </lineage>
</organism>
<proteinExistence type="predicted"/>
<keyword evidence="2" id="KW-1185">Reference proteome</keyword>
<name>A0A5D2LQV9_GOSTO</name>
<dbReference type="Proteomes" id="UP000322667">
    <property type="component" value="Chromosome D03"/>
</dbReference>
<accession>A0A5D2LQV9</accession>
<sequence length="98" mass="11302">MAPMTDLSVEFSWHFFIIIFESPIRITDWILSKIPKFSPSKHAYASAANEEGAFLWITVFNTLTFPLRSRPTRPDAELKVLLSYVASKWILTLEPYPP</sequence>
<dbReference type="EMBL" id="CM017625">
    <property type="protein sequence ID" value="TYH80513.1"/>
    <property type="molecule type" value="Genomic_DNA"/>
</dbReference>
<gene>
    <name evidence="1" type="ORF">ES332_D03G137300v1</name>
</gene>
<protein>
    <submittedName>
        <fullName evidence="1">Uncharacterized protein</fullName>
    </submittedName>
</protein>
<dbReference type="AlphaFoldDB" id="A0A5D2LQV9"/>
<evidence type="ECO:0000313" key="1">
    <source>
        <dbReference type="EMBL" id="TYH80513.1"/>
    </source>
</evidence>
<evidence type="ECO:0000313" key="2">
    <source>
        <dbReference type="Proteomes" id="UP000322667"/>
    </source>
</evidence>
<reference evidence="1 2" key="1">
    <citation type="submission" date="2019-07" db="EMBL/GenBank/DDBJ databases">
        <title>WGS assembly of Gossypium tomentosum.</title>
        <authorList>
            <person name="Chen Z.J."/>
            <person name="Sreedasyam A."/>
            <person name="Ando A."/>
            <person name="Song Q."/>
            <person name="De L."/>
            <person name="Hulse-Kemp A."/>
            <person name="Ding M."/>
            <person name="Ye W."/>
            <person name="Kirkbride R."/>
            <person name="Jenkins J."/>
            <person name="Plott C."/>
            <person name="Lovell J."/>
            <person name="Lin Y.-M."/>
            <person name="Vaughn R."/>
            <person name="Liu B."/>
            <person name="Li W."/>
            <person name="Simpson S."/>
            <person name="Scheffler B."/>
            <person name="Saski C."/>
            <person name="Grover C."/>
            <person name="Hu G."/>
            <person name="Conover J."/>
            <person name="Carlson J."/>
            <person name="Shu S."/>
            <person name="Boston L."/>
            <person name="Williams M."/>
            <person name="Peterson D."/>
            <person name="Mcgee K."/>
            <person name="Jones D."/>
            <person name="Wendel J."/>
            <person name="Stelly D."/>
            <person name="Grimwood J."/>
            <person name="Schmutz J."/>
        </authorList>
    </citation>
    <scope>NUCLEOTIDE SEQUENCE [LARGE SCALE GENOMIC DNA]</scope>
    <source>
        <strain evidence="1">7179.01</strain>
    </source>
</reference>